<protein>
    <submittedName>
        <fullName evidence="4">Uncharacterized protein LOC110346088 isoform X2</fullName>
    </submittedName>
</protein>
<feature type="signal peptide" evidence="2">
    <location>
        <begin position="1"/>
        <end position="24"/>
    </location>
</feature>
<dbReference type="GeneID" id="110346088"/>
<sequence>MPACCRILAFRAAVCLLSLLCTRAVPGPTDEPPGHGTGGLPDSATWMSMESQPWTPKRRDVEWSEMQCGFPAESPVSLARLCPE</sequence>
<organism evidence="3 4">
    <name type="scientific">Heterocephalus glaber</name>
    <name type="common">Naked mole rat</name>
    <dbReference type="NCBI Taxonomy" id="10181"/>
    <lineage>
        <taxon>Eukaryota</taxon>
        <taxon>Metazoa</taxon>
        <taxon>Chordata</taxon>
        <taxon>Craniata</taxon>
        <taxon>Vertebrata</taxon>
        <taxon>Euteleostomi</taxon>
        <taxon>Mammalia</taxon>
        <taxon>Eutheria</taxon>
        <taxon>Euarchontoglires</taxon>
        <taxon>Glires</taxon>
        <taxon>Rodentia</taxon>
        <taxon>Hystricomorpha</taxon>
        <taxon>Bathyergidae</taxon>
        <taxon>Heterocephalus</taxon>
    </lineage>
</organism>
<evidence type="ECO:0000313" key="4">
    <source>
        <dbReference type="RefSeq" id="XP_021101703.1"/>
    </source>
</evidence>
<evidence type="ECO:0000256" key="2">
    <source>
        <dbReference type="SAM" id="SignalP"/>
    </source>
</evidence>
<reference evidence="4" key="1">
    <citation type="submission" date="2025-08" db="UniProtKB">
        <authorList>
            <consortium name="RefSeq"/>
        </authorList>
    </citation>
    <scope>IDENTIFICATION</scope>
</reference>
<evidence type="ECO:0000256" key="1">
    <source>
        <dbReference type="SAM" id="MobiDB-lite"/>
    </source>
</evidence>
<feature type="chain" id="PRO_5043466863" evidence="2">
    <location>
        <begin position="25"/>
        <end position="84"/>
    </location>
</feature>
<feature type="compositionally biased region" description="Polar residues" evidence="1">
    <location>
        <begin position="45"/>
        <end position="54"/>
    </location>
</feature>
<keyword evidence="2" id="KW-0732">Signal</keyword>
<evidence type="ECO:0000313" key="3">
    <source>
        <dbReference type="Proteomes" id="UP000694906"/>
    </source>
</evidence>
<feature type="region of interest" description="Disordered" evidence="1">
    <location>
        <begin position="26"/>
        <end position="56"/>
    </location>
</feature>
<proteinExistence type="predicted"/>
<accession>A0AAX6RY67</accession>
<dbReference type="AlphaFoldDB" id="A0AAX6RY67"/>
<gene>
    <name evidence="4" type="primary">LOC110346088</name>
</gene>
<dbReference type="RefSeq" id="XP_021101703.1">
    <property type="nucleotide sequence ID" value="XM_021246044.1"/>
</dbReference>
<keyword evidence="3" id="KW-1185">Reference proteome</keyword>
<dbReference type="Proteomes" id="UP000694906">
    <property type="component" value="Unplaced"/>
</dbReference>
<name>A0AAX6RY67_HETGA</name>